<accession>A0A5P6VN99</accession>
<dbReference type="EMBL" id="CP043028">
    <property type="protein sequence ID" value="QFJ54135.1"/>
    <property type="molecule type" value="Genomic_DNA"/>
</dbReference>
<dbReference type="KEGG" id="pxv:FXF36_04230"/>
<dbReference type="CDD" id="cd00093">
    <property type="entry name" value="HTH_XRE"/>
    <property type="match status" value="1"/>
</dbReference>
<dbReference type="InterPro" id="IPR001387">
    <property type="entry name" value="Cro/C1-type_HTH"/>
</dbReference>
<sequence>MNVEESMEHYKSNLREIRERIGISQDQLASATGISRRTIISMESDEGADPRLSTVKRLMTYLDVGLEDLYNQEI</sequence>
<protein>
    <submittedName>
        <fullName evidence="2">Helix-turn-helix transcriptional regulator</fullName>
    </submittedName>
</protein>
<evidence type="ECO:0000313" key="3">
    <source>
        <dbReference type="Proteomes" id="UP000327030"/>
    </source>
</evidence>
<proteinExistence type="predicted"/>
<evidence type="ECO:0000313" key="2">
    <source>
        <dbReference type="EMBL" id="QFJ54135.1"/>
    </source>
</evidence>
<dbReference type="OrthoDB" id="48775at2"/>
<dbReference type="Gene3D" id="1.10.260.40">
    <property type="entry name" value="lambda repressor-like DNA-binding domains"/>
    <property type="match status" value="1"/>
</dbReference>
<reference evidence="3" key="1">
    <citation type="submission" date="2019-08" db="EMBL/GenBank/DDBJ databases">
        <title>Complete Genome Sequence of the Polysaccharide-Degrading Rumen Bacterium Pseudobutyrivibrio xylanivorans MA3014.</title>
        <authorList>
            <person name="Palevich N."/>
            <person name="Maclean P.H."/>
            <person name="Kelly W.J."/>
            <person name="Leahy S.C."/>
            <person name="Rakonjac J."/>
            <person name="Attwood G.T."/>
        </authorList>
    </citation>
    <scope>NUCLEOTIDE SEQUENCE [LARGE SCALE GENOMIC DNA]</scope>
    <source>
        <strain evidence="3">MA3014</strain>
    </source>
</reference>
<dbReference type="PROSITE" id="PS50943">
    <property type="entry name" value="HTH_CROC1"/>
    <property type="match status" value="1"/>
</dbReference>
<dbReference type="AlphaFoldDB" id="A0A5P6VN99"/>
<evidence type="ECO:0000259" key="1">
    <source>
        <dbReference type="PROSITE" id="PS50943"/>
    </source>
</evidence>
<gene>
    <name evidence="2" type="ORF">FXF36_04230</name>
</gene>
<organism evidence="2 3">
    <name type="scientific">Pseudobutyrivibrio xylanivorans</name>
    <dbReference type="NCBI Taxonomy" id="185007"/>
    <lineage>
        <taxon>Bacteria</taxon>
        <taxon>Bacillati</taxon>
        <taxon>Bacillota</taxon>
        <taxon>Clostridia</taxon>
        <taxon>Lachnospirales</taxon>
        <taxon>Lachnospiraceae</taxon>
        <taxon>Pseudobutyrivibrio</taxon>
    </lineage>
</organism>
<feature type="domain" description="HTH cro/C1-type" evidence="1">
    <location>
        <begin position="14"/>
        <end position="69"/>
    </location>
</feature>
<dbReference type="Pfam" id="PF01381">
    <property type="entry name" value="HTH_3"/>
    <property type="match status" value="1"/>
</dbReference>
<dbReference type="SUPFAM" id="SSF47413">
    <property type="entry name" value="lambda repressor-like DNA-binding domains"/>
    <property type="match status" value="1"/>
</dbReference>
<dbReference type="SMART" id="SM00530">
    <property type="entry name" value="HTH_XRE"/>
    <property type="match status" value="1"/>
</dbReference>
<name>A0A5P6VN99_PSEXY</name>
<dbReference type="Proteomes" id="UP000327030">
    <property type="component" value="Chromosome 1"/>
</dbReference>
<dbReference type="InterPro" id="IPR010982">
    <property type="entry name" value="Lambda_DNA-bd_dom_sf"/>
</dbReference>
<dbReference type="GO" id="GO:0003677">
    <property type="term" value="F:DNA binding"/>
    <property type="evidence" value="ECO:0007669"/>
    <property type="project" value="InterPro"/>
</dbReference>
<dbReference type="RefSeq" id="WP_151622631.1">
    <property type="nucleotide sequence ID" value="NZ_CP043028.1"/>
</dbReference>